<keyword evidence="3" id="KW-1185">Reference proteome</keyword>
<dbReference type="Proteomes" id="UP000231279">
    <property type="component" value="Unassembled WGS sequence"/>
</dbReference>
<proteinExistence type="predicted"/>
<comment type="caution">
    <text evidence="2">The sequence shown here is derived from an EMBL/GenBank/DDBJ whole genome shotgun (WGS) entry which is preliminary data.</text>
</comment>
<evidence type="ECO:0000313" key="2">
    <source>
        <dbReference type="EMBL" id="PIN25832.1"/>
    </source>
</evidence>
<keyword evidence="1" id="KW-0732">Signal</keyword>
<protein>
    <submittedName>
        <fullName evidence="2">Uncharacterized protein</fullName>
    </submittedName>
</protein>
<organism evidence="2 3">
    <name type="scientific">Handroanthus impetiginosus</name>
    <dbReference type="NCBI Taxonomy" id="429701"/>
    <lineage>
        <taxon>Eukaryota</taxon>
        <taxon>Viridiplantae</taxon>
        <taxon>Streptophyta</taxon>
        <taxon>Embryophyta</taxon>
        <taxon>Tracheophyta</taxon>
        <taxon>Spermatophyta</taxon>
        <taxon>Magnoliopsida</taxon>
        <taxon>eudicotyledons</taxon>
        <taxon>Gunneridae</taxon>
        <taxon>Pentapetalae</taxon>
        <taxon>asterids</taxon>
        <taxon>lamiids</taxon>
        <taxon>Lamiales</taxon>
        <taxon>Bignoniaceae</taxon>
        <taxon>Crescentiina</taxon>
        <taxon>Tabebuia alliance</taxon>
        <taxon>Handroanthus</taxon>
    </lineage>
</organism>
<reference evidence="3" key="1">
    <citation type="journal article" date="2018" name="Gigascience">
        <title>Genome assembly of the Pink Ipe (Handroanthus impetiginosus, Bignoniaceae), a highly valued, ecologically keystone Neotropical timber forest tree.</title>
        <authorList>
            <person name="Silva-Junior O.B."/>
            <person name="Grattapaglia D."/>
            <person name="Novaes E."/>
            <person name="Collevatti R.G."/>
        </authorList>
    </citation>
    <scope>NUCLEOTIDE SEQUENCE [LARGE SCALE GENOMIC DNA]</scope>
    <source>
        <strain evidence="3">cv. UFG-1</strain>
    </source>
</reference>
<gene>
    <name evidence="2" type="ORF">CDL12_01429</name>
</gene>
<evidence type="ECO:0000313" key="3">
    <source>
        <dbReference type="Proteomes" id="UP000231279"/>
    </source>
</evidence>
<evidence type="ECO:0000256" key="1">
    <source>
        <dbReference type="SAM" id="SignalP"/>
    </source>
</evidence>
<feature type="signal peptide" evidence="1">
    <location>
        <begin position="1"/>
        <end position="18"/>
    </location>
</feature>
<dbReference type="EMBL" id="NKXS01000176">
    <property type="protein sequence ID" value="PIN25832.1"/>
    <property type="molecule type" value="Genomic_DNA"/>
</dbReference>
<accession>A0A2G9I7U7</accession>
<sequence length="115" mass="11201">MASKFLLLVVLFFAFVCATTSRNLADTKGSFNHQITPFRHLEFGGRISGGIHSNFASAPDGGDGGFGGYGFKGGAGGGFGGGSGIGHGAASGGGGFGGSGGYGGRVGYGIGVIFL</sequence>
<feature type="chain" id="PRO_5013769084" evidence="1">
    <location>
        <begin position="19"/>
        <end position="115"/>
    </location>
</feature>
<dbReference type="AlphaFoldDB" id="A0A2G9I7U7"/>
<name>A0A2G9I7U7_9LAMI</name>